<dbReference type="InterPro" id="IPR017968">
    <property type="entry name" value="Acylphosphatase_CS"/>
</dbReference>
<comment type="catalytic activity">
    <reaction evidence="3 4 5">
        <text>an acyl phosphate + H2O = a carboxylate + phosphate + H(+)</text>
        <dbReference type="Rhea" id="RHEA:14965"/>
        <dbReference type="ChEBI" id="CHEBI:15377"/>
        <dbReference type="ChEBI" id="CHEBI:15378"/>
        <dbReference type="ChEBI" id="CHEBI:29067"/>
        <dbReference type="ChEBI" id="CHEBI:43474"/>
        <dbReference type="ChEBI" id="CHEBI:59918"/>
        <dbReference type="EC" id="3.6.1.7"/>
    </reaction>
</comment>
<dbReference type="RefSeq" id="WP_138845368.1">
    <property type="nucleotide sequence ID" value="NZ_VCPD01000010.1"/>
</dbReference>
<dbReference type="PROSITE" id="PS51160">
    <property type="entry name" value="ACYLPHOSPHATASE_3"/>
    <property type="match status" value="1"/>
</dbReference>
<evidence type="ECO:0000256" key="4">
    <source>
        <dbReference type="PROSITE-ProRule" id="PRU00520"/>
    </source>
</evidence>
<dbReference type="InterPro" id="IPR020456">
    <property type="entry name" value="Acylphosphatase"/>
</dbReference>
<comment type="similarity">
    <text evidence="1 6">Belongs to the acylphosphatase family.</text>
</comment>
<protein>
    <recommendedName>
        <fullName evidence="2 4">Acylphosphatase</fullName>
        <ecNumber evidence="2 4">3.6.1.7</ecNumber>
    </recommendedName>
</protein>
<name>A0ABY2WT80_9RHOB</name>
<evidence type="ECO:0000256" key="2">
    <source>
        <dbReference type="ARBA" id="ARBA00012150"/>
    </source>
</evidence>
<evidence type="ECO:0000256" key="3">
    <source>
        <dbReference type="ARBA" id="ARBA00047645"/>
    </source>
</evidence>
<dbReference type="Proteomes" id="UP001193035">
    <property type="component" value="Unassembled WGS sequence"/>
</dbReference>
<dbReference type="PROSITE" id="PS00151">
    <property type="entry name" value="ACYLPHOSPHATASE_2"/>
    <property type="match status" value="1"/>
</dbReference>
<dbReference type="Gene3D" id="3.30.70.100">
    <property type="match status" value="1"/>
</dbReference>
<dbReference type="PANTHER" id="PTHR47268">
    <property type="entry name" value="ACYLPHOSPHATASE"/>
    <property type="match status" value="1"/>
</dbReference>
<organism evidence="8 9">
    <name type="scientific">Ruegeria sediminis</name>
    <dbReference type="NCBI Taxonomy" id="2583820"/>
    <lineage>
        <taxon>Bacteria</taxon>
        <taxon>Pseudomonadati</taxon>
        <taxon>Pseudomonadota</taxon>
        <taxon>Alphaproteobacteria</taxon>
        <taxon>Rhodobacterales</taxon>
        <taxon>Roseobacteraceae</taxon>
        <taxon>Ruegeria</taxon>
    </lineage>
</organism>
<evidence type="ECO:0000313" key="9">
    <source>
        <dbReference type="Proteomes" id="UP001193035"/>
    </source>
</evidence>
<dbReference type="Pfam" id="PF00708">
    <property type="entry name" value="Acylphosphatase"/>
    <property type="match status" value="1"/>
</dbReference>
<evidence type="ECO:0000256" key="5">
    <source>
        <dbReference type="RuleBase" id="RU000553"/>
    </source>
</evidence>
<dbReference type="PROSITE" id="PS00150">
    <property type="entry name" value="ACYLPHOSPHATASE_1"/>
    <property type="match status" value="1"/>
</dbReference>
<dbReference type="PRINTS" id="PR00112">
    <property type="entry name" value="ACYLPHPHTASE"/>
</dbReference>
<sequence length="92" mass="10113">MDVIALTARITGRVQGVSFRAWTRAEAERRGLSGWVRNEPDGSVRALIVGPARDVDDMVRDLHKGPRAARVTAVVTEPADPDPDVEGFRITY</sequence>
<evidence type="ECO:0000256" key="1">
    <source>
        <dbReference type="ARBA" id="ARBA00005614"/>
    </source>
</evidence>
<dbReference type="InterPro" id="IPR001792">
    <property type="entry name" value="Acylphosphatase-like_dom"/>
</dbReference>
<reference evidence="8 9" key="1">
    <citation type="submission" date="2019-05" db="EMBL/GenBank/DDBJ databases">
        <title>Ruegeria sp. nov., isolated from tidal flat.</title>
        <authorList>
            <person name="Kim W."/>
        </authorList>
    </citation>
    <scope>NUCLEOTIDE SEQUENCE [LARGE SCALE GENOMIC DNA]</scope>
    <source>
        <strain evidence="8 9">CAU 1488</strain>
    </source>
</reference>
<dbReference type="SUPFAM" id="SSF54975">
    <property type="entry name" value="Acylphosphatase/BLUF domain-like"/>
    <property type="match status" value="1"/>
</dbReference>
<dbReference type="PANTHER" id="PTHR47268:SF4">
    <property type="entry name" value="ACYLPHOSPHATASE"/>
    <property type="match status" value="1"/>
</dbReference>
<proteinExistence type="inferred from homology"/>
<keyword evidence="4 5" id="KW-0378">Hydrolase</keyword>
<evidence type="ECO:0000313" key="8">
    <source>
        <dbReference type="EMBL" id="TMV03330.1"/>
    </source>
</evidence>
<comment type="caution">
    <text evidence="8">The sequence shown here is derived from an EMBL/GenBank/DDBJ whole genome shotgun (WGS) entry which is preliminary data.</text>
</comment>
<keyword evidence="9" id="KW-1185">Reference proteome</keyword>
<dbReference type="EMBL" id="VCPD01000010">
    <property type="protein sequence ID" value="TMV03330.1"/>
    <property type="molecule type" value="Genomic_DNA"/>
</dbReference>
<gene>
    <name evidence="8" type="ORF">FGK63_19325</name>
</gene>
<feature type="active site" evidence="4">
    <location>
        <position position="20"/>
    </location>
</feature>
<feature type="domain" description="Acylphosphatase-like" evidence="7">
    <location>
        <begin position="5"/>
        <end position="92"/>
    </location>
</feature>
<dbReference type="InterPro" id="IPR036046">
    <property type="entry name" value="Acylphosphatase-like_dom_sf"/>
</dbReference>
<evidence type="ECO:0000259" key="7">
    <source>
        <dbReference type="PROSITE" id="PS51160"/>
    </source>
</evidence>
<accession>A0ABY2WT80</accession>
<feature type="active site" evidence="4">
    <location>
        <position position="38"/>
    </location>
</feature>
<evidence type="ECO:0000256" key="6">
    <source>
        <dbReference type="RuleBase" id="RU004168"/>
    </source>
</evidence>
<dbReference type="EC" id="3.6.1.7" evidence="2 4"/>